<evidence type="ECO:0000256" key="8">
    <source>
        <dbReference type="ARBA" id="ARBA00022927"/>
    </source>
</evidence>
<evidence type="ECO:0000256" key="5">
    <source>
        <dbReference type="ARBA" id="ARBA00022448"/>
    </source>
</evidence>
<comment type="subcellular location">
    <subcellularLocation>
        <location evidence="1 10">Periplasm</location>
    </subcellularLocation>
</comment>
<name>H8YI00_SIMAS</name>
<reference evidence="11" key="1">
    <citation type="submission" date="2011-03" db="EMBL/GenBank/DDBJ databases">
        <title>Cell division related genes in Simiduia agarivorans SA1.</title>
        <authorList>
            <person name="Lin S.Y."/>
            <person name="Shieh W.Y."/>
            <person name="Tang S.-L."/>
        </authorList>
    </citation>
    <scope>NUCLEOTIDE SEQUENCE</scope>
    <source>
        <strain evidence="11">SA1</strain>
    </source>
</reference>
<keyword evidence="8 10" id="KW-0653">Protein transport</keyword>
<dbReference type="EMBL" id="JF683370">
    <property type="protein sequence ID" value="AFD30850.1"/>
    <property type="molecule type" value="Genomic_DNA"/>
</dbReference>
<evidence type="ECO:0000256" key="4">
    <source>
        <dbReference type="ARBA" id="ARBA00014035"/>
    </source>
</evidence>
<dbReference type="Pfam" id="PF03548">
    <property type="entry name" value="LolA"/>
    <property type="match status" value="1"/>
</dbReference>
<dbReference type="InterPro" id="IPR018323">
    <property type="entry name" value="OM_lipoprot_carrier_LolA_Pbac"/>
</dbReference>
<dbReference type="PANTHER" id="PTHR35869:SF1">
    <property type="entry name" value="OUTER-MEMBRANE LIPOPROTEIN CARRIER PROTEIN"/>
    <property type="match status" value="1"/>
</dbReference>
<keyword evidence="6" id="KW-0732">Signal</keyword>
<accession>H8YI00</accession>
<evidence type="ECO:0000256" key="6">
    <source>
        <dbReference type="ARBA" id="ARBA00022729"/>
    </source>
</evidence>
<keyword evidence="13" id="KW-1185">Reference proteome</keyword>
<dbReference type="InterPro" id="IPR004564">
    <property type="entry name" value="OM_lipoprot_carrier_LolA-like"/>
</dbReference>
<keyword evidence="12" id="KW-0449">Lipoprotein</keyword>
<evidence type="ECO:0000256" key="1">
    <source>
        <dbReference type="ARBA" id="ARBA00004418"/>
    </source>
</evidence>
<evidence type="ECO:0000256" key="2">
    <source>
        <dbReference type="ARBA" id="ARBA00007615"/>
    </source>
</evidence>
<keyword evidence="5 10" id="KW-0813">Transport</keyword>
<dbReference type="eggNOG" id="COG2834">
    <property type="taxonomic scope" value="Bacteria"/>
</dbReference>
<dbReference type="EMBL" id="CP003746">
    <property type="protein sequence ID" value="AFU97830.1"/>
    <property type="molecule type" value="Genomic_DNA"/>
</dbReference>
<sequence length="219" mass="23826">MTHVLGLPAWRALGVAMKGLLLSGLAVTALASEPVVELSALLTNMQSASGQFEQSLRDGEGKLLQASQGKFLVKKPGKFLWDTQSPFPQLLVSNGKRLWLYDPDLEQASLSKVDQKAQQTPALLLSGDPAKISDSFSVKRAADKANGLAVYDLRAKDGQANFGHISATFKGKTLVRMRFEDKLNNQTEFVFEQVAVNPALEDSLFEFTPPPGTDVIHND</sequence>
<dbReference type="AlphaFoldDB" id="H8YI00"/>
<keyword evidence="9 10" id="KW-0143">Chaperone</keyword>
<dbReference type="HAMAP" id="MF_00240">
    <property type="entry name" value="LolA"/>
    <property type="match status" value="1"/>
</dbReference>
<dbReference type="Proteomes" id="UP000000466">
    <property type="component" value="Chromosome"/>
</dbReference>
<evidence type="ECO:0000256" key="9">
    <source>
        <dbReference type="ARBA" id="ARBA00023186"/>
    </source>
</evidence>
<proteinExistence type="inferred from homology"/>
<evidence type="ECO:0000313" key="12">
    <source>
        <dbReference type="EMBL" id="AFU97830.1"/>
    </source>
</evidence>
<dbReference type="CDD" id="cd16325">
    <property type="entry name" value="LolA"/>
    <property type="match status" value="1"/>
</dbReference>
<dbReference type="InterPro" id="IPR029046">
    <property type="entry name" value="LolA/LolB/LppX"/>
</dbReference>
<dbReference type="SUPFAM" id="SSF89392">
    <property type="entry name" value="Prokaryotic lipoproteins and lipoprotein localization factors"/>
    <property type="match status" value="1"/>
</dbReference>
<evidence type="ECO:0000256" key="7">
    <source>
        <dbReference type="ARBA" id="ARBA00022764"/>
    </source>
</evidence>
<dbReference type="GO" id="GO:0042953">
    <property type="term" value="P:lipoprotein transport"/>
    <property type="evidence" value="ECO:0007669"/>
    <property type="project" value="InterPro"/>
</dbReference>
<protein>
    <recommendedName>
        <fullName evidence="4 10">Outer-membrane lipoprotein carrier protein</fullName>
    </recommendedName>
</protein>
<comment type="function">
    <text evidence="10">Participates in the translocation of lipoproteins from the inner membrane to the outer membrane. Only forms a complex with a lipoprotein if the residue after the N-terminal Cys is not an aspartate (The Asp acts as a targeting signal to indicate that the lipoprotein should stay in the inner membrane).</text>
</comment>
<evidence type="ECO:0000313" key="11">
    <source>
        <dbReference type="EMBL" id="AFD30850.1"/>
    </source>
</evidence>
<evidence type="ECO:0000256" key="10">
    <source>
        <dbReference type="HAMAP-Rule" id="MF_00240"/>
    </source>
</evidence>
<dbReference type="NCBIfam" id="TIGR00547">
    <property type="entry name" value="lolA"/>
    <property type="match status" value="1"/>
</dbReference>
<reference evidence="12 13" key="2">
    <citation type="journal article" date="2013" name="Genome Announc.">
        <title>Complete genome sequence of Simiduia agarivorans SA1(T), a marine bacterium able to degrade a variety of polysaccharides.</title>
        <authorList>
            <person name="Lin S.Y."/>
            <person name="Shieh W.Y."/>
            <person name="Chen J.S."/>
            <person name="Tang S.L."/>
        </authorList>
    </citation>
    <scope>NUCLEOTIDE SEQUENCE [LARGE SCALE GENOMIC DNA]</scope>
    <source>
        <strain evidence="13">DSM 21679 / JCM 13881 / BCRC 17597 / SA1</strain>
        <strain evidence="12">SA1</strain>
    </source>
</reference>
<dbReference type="PANTHER" id="PTHR35869">
    <property type="entry name" value="OUTER-MEMBRANE LIPOPROTEIN CARRIER PROTEIN"/>
    <property type="match status" value="1"/>
</dbReference>
<dbReference type="STRING" id="1117647.M5M_03095"/>
<gene>
    <name evidence="10" type="primary">lolA</name>
    <name evidence="12" type="ordered locus">M5M_03095</name>
</gene>
<evidence type="ECO:0000313" key="13">
    <source>
        <dbReference type="Proteomes" id="UP000000466"/>
    </source>
</evidence>
<dbReference type="GO" id="GO:0030288">
    <property type="term" value="C:outer membrane-bounded periplasmic space"/>
    <property type="evidence" value="ECO:0007669"/>
    <property type="project" value="TreeGrafter"/>
</dbReference>
<dbReference type="Gene3D" id="2.50.20.10">
    <property type="entry name" value="Lipoprotein localisation LolA/LolB/LppX"/>
    <property type="match status" value="1"/>
</dbReference>
<dbReference type="OrthoDB" id="9787361at2"/>
<comment type="subunit">
    <text evidence="3 10">Monomer.</text>
</comment>
<dbReference type="RefSeq" id="WP_015046003.1">
    <property type="nucleotide sequence ID" value="NC_018868.3"/>
</dbReference>
<dbReference type="KEGG" id="saga:M5M_03095"/>
<keyword evidence="7 10" id="KW-0574">Periplasm</keyword>
<organism evidence="11">
    <name type="scientific">Simiduia agarivorans (strain DSM 21679 / JCM 13881 / BCRC 17597 / SA1)</name>
    <dbReference type="NCBI Taxonomy" id="1117647"/>
    <lineage>
        <taxon>Bacteria</taxon>
        <taxon>Pseudomonadati</taxon>
        <taxon>Pseudomonadota</taxon>
        <taxon>Gammaproteobacteria</taxon>
        <taxon>Cellvibrionales</taxon>
        <taxon>Cellvibrionaceae</taxon>
        <taxon>Simiduia</taxon>
    </lineage>
</organism>
<comment type="similarity">
    <text evidence="2 10">Belongs to the LolA family.</text>
</comment>
<dbReference type="GO" id="GO:0044874">
    <property type="term" value="P:lipoprotein localization to outer membrane"/>
    <property type="evidence" value="ECO:0007669"/>
    <property type="project" value="UniProtKB-UniRule"/>
</dbReference>
<dbReference type="HOGENOM" id="CLU_087560_0_0_6"/>
<evidence type="ECO:0000256" key="3">
    <source>
        <dbReference type="ARBA" id="ARBA00011245"/>
    </source>
</evidence>